<reference evidence="2 4" key="1">
    <citation type="submission" date="2008-03" db="EMBL/GenBank/DDBJ databases">
        <title>Annotation of Ixodes scapularis.</title>
        <authorList>
            <consortium name="Ixodes scapularis Genome Project Consortium"/>
            <person name="Caler E."/>
            <person name="Hannick L.I."/>
            <person name="Bidwell S."/>
            <person name="Joardar V."/>
            <person name="Thiagarajan M."/>
            <person name="Amedeo P."/>
            <person name="Galinsky K.J."/>
            <person name="Schobel S."/>
            <person name="Inman J."/>
            <person name="Hostetler J."/>
            <person name="Miller J."/>
            <person name="Hammond M."/>
            <person name="Megy K."/>
            <person name="Lawson D."/>
            <person name="Kodira C."/>
            <person name="Sutton G."/>
            <person name="Meyer J."/>
            <person name="Hill C.A."/>
            <person name="Birren B."/>
            <person name="Nene V."/>
            <person name="Collins F."/>
            <person name="Alarcon-Chaidez F."/>
            <person name="Wikel S."/>
            <person name="Strausberg R."/>
        </authorList>
    </citation>
    <scope>NUCLEOTIDE SEQUENCE [LARGE SCALE GENOMIC DNA]</scope>
    <source>
        <strain evidence="4">Wikel</strain>
        <strain evidence="2">Wikel colony</strain>
    </source>
</reference>
<sequence>DLNQSDRTARVVASTMEVLPQVSLVKYTCGKCNYDQGPFVHSENQAFKPESCPECRSLGPFKIKIKQ</sequence>
<name>B7P3Z9_IXOSC</name>
<dbReference type="VEuPathDB" id="VectorBase:ISCW016344"/>
<feature type="non-terminal residue" evidence="2">
    <location>
        <position position="1"/>
    </location>
</feature>
<proteinExistence type="predicted"/>
<evidence type="ECO:0000313" key="3">
    <source>
        <dbReference type="EnsemblMetazoa" id="ISCW016344-PA"/>
    </source>
</evidence>
<dbReference type="EnsemblMetazoa" id="ISCW016344-RA">
    <property type="protein sequence ID" value="ISCW016344-PA"/>
    <property type="gene ID" value="ISCW016344"/>
</dbReference>
<feature type="non-terminal residue" evidence="2">
    <location>
        <position position="67"/>
    </location>
</feature>
<dbReference type="InterPro" id="IPR033762">
    <property type="entry name" value="MCM_OB"/>
</dbReference>
<organism>
    <name type="scientific">Ixodes scapularis</name>
    <name type="common">Black-legged tick</name>
    <name type="synonym">Deer tick</name>
    <dbReference type="NCBI Taxonomy" id="6945"/>
    <lineage>
        <taxon>Eukaryota</taxon>
        <taxon>Metazoa</taxon>
        <taxon>Ecdysozoa</taxon>
        <taxon>Arthropoda</taxon>
        <taxon>Chelicerata</taxon>
        <taxon>Arachnida</taxon>
        <taxon>Acari</taxon>
        <taxon>Parasitiformes</taxon>
        <taxon>Ixodida</taxon>
        <taxon>Ixodoidea</taxon>
        <taxon>Ixodidae</taxon>
        <taxon>Ixodinae</taxon>
        <taxon>Ixodes</taxon>
    </lineage>
</organism>
<dbReference type="STRING" id="6945.B7P3Z9"/>
<dbReference type="Pfam" id="PF17207">
    <property type="entry name" value="MCM_OB"/>
    <property type="match status" value="1"/>
</dbReference>
<dbReference type="EMBL" id="ABJB011111348">
    <property type="status" value="NOT_ANNOTATED_CDS"/>
    <property type="molecule type" value="Genomic_DNA"/>
</dbReference>
<dbReference type="PaxDb" id="6945-B7P3Z9"/>
<evidence type="ECO:0000313" key="2">
    <source>
        <dbReference type="EMBL" id="EEC01321.1"/>
    </source>
</evidence>
<dbReference type="Proteomes" id="UP000001555">
    <property type="component" value="Unassembled WGS sequence"/>
</dbReference>
<dbReference type="HOGENOM" id="CLU_195678_0_0_1"/>
<gene>
    <name evidence="2" type="ORF">IscW_ISCW016344</name>
</gene>
<dbReference type="EMBL" id="DS632248">
    <property type="protein sequence ID" value="EEC01321.1"/>
    <property type="molecule type" value="Genomic_DNA"/>
</dbReference>
<dbReference type="AlphaFoldDB" id="B7P3Z9"/>
<evidence type="ECO:0000259" key="1">
    <source>
        <dbReference type="Pfam" id="PF17207"/>
    </source>
</evidence>
<dbReference type="VEuPathDB" id="VectorBase:ISCI016344"/>
<protein>
    <submittedName>
        <fullName evidence="2 3">DNA replication licensing factor MCM2, putative</fullName>
    </submittedName>
</protein>
<reference evidence="3" key="2">
    <citation type="submission" date="2020-05" db="UniProtKB">
        <authorList>
            <consortium name="EnsemblMetazoa"/>
        </authorList>
    </citation>
    <scope>IDENTIFICATION</scope>
    <source>
        <strain evidence="3">wikel</strain>
    </source>
</reference>
<feature type="domain" description="MCM OB" evidence="1">
    <location>
        <begin position="11"/>
        <end position="66"/>
    </location>
</feature>
<evidence type="ECO:0000313" key="4">
    <source>
        <dbReference type="Proteomes" id="UP000001555"/>
    </source>
</evidence>
<accession>B7P3Z9</accession>
<keyword evidence="4" id="KW-1185">Reference proteome</keyword>